<dbReference type="OrthoDB" id="5573673at2759"/>
<gene>
    <name evidence="1" type="ORF">GGI25_000556</name>
</gene>
<name>A0A9W8KZB2_9FUNG</name>
<reference evidence="1" key="1">
    <citation type="submission" date="2022-07" db="EMBL/GenBank/DDBJ databases">
        <title>Phylogenomic reconstructions and comparative analyses of Kickxellomycotina fungi.</title>
        <authorList>
            <person name="Reynolds N.K."/>
            <person name="Stajich J.E."/>
            <person name="Barry K."/>
            <person name="Grigoriev I.V."/>
            <person name="Crous P."/>
            <person name="Smith M.E."/>
        </authorList>
    </citation>
    <scope>NUCLEOTIDE SEQUENCE</scope>
    <source>
        <strain evidence="1">NRRL 3115</strain>
    </source>
</reference>
<organism evidence="1 2">
    <name type="scientific">Coemansia spiralis</name>
    <dbReference type="NCBI Taxonomy" id="417178"/>
    <lineage>
        <taxon>Eukaryota</taxon>
        <taxon>Fungi</taxon>
        <taxon>Fungi incertae sedis</taxon>
        <taxon>Zoopagomycota</taxon>
        <taxon>Kickxellomycotina</taxon>
        <taxon>Kickxellomycetes</taxon>
        <taxon>Kickxellales</taxon>
        <taxon>Kickxellaceae</taxon>
        <taxon>Coemansia</taxon>
    </lineage>
</organism>
<dbReference type="EMBL" id="JANBTW010000004">
    <property type="protein sequence ID" value="KAJ2680583.1"/>
    <property type="molecule type" value="Genomic_DNA"/>
</dbReference>
<proteinExistence type="predicted"/>
<protein>
    <submittedName>
        <fullName evidence="1">Uncharacterized protein</fullName>
    </submittedName>
</protein>
<evidence type="ECO:0000313" key="1">
    <source>
        <dbReference type="EMBL" id="KAJ2680583.1"/>
    </source>
</evidence>
<comment type="caution">
    <text evidence="1">The sequence shown here is derived from an EMBL/GenBank/DDBJ whole genome shotgun (WGS) entry which is preliminary data.</text>
</comment>
<dbReference type="AlphaFoldDB" id="A0A9W8KZB2"/>
<sequence>MKLVSTIARHQLDISAPAELCNTDSLFRYQLPTMFDEWAAEFFLEYRPSYTVPNYICIPVTAHTADFHIDTLDAIVPCYASGNEKQQQSEETDICSLDQANSTLCLCEIWLSPIRSKKDTTSGYIDGNVDYSNTELVKLASRLLPTLLFENMPLKAADRVSGIMISNNTAEFAIAGTSNTPNTTTLVCIPESNHIAIRIRSTDQQVYAAVLHAFIKRLMLLLSYHNTDNPDSNVSSAEIRDNSTTHSLVNLQTKYALVIANLLQNKHNKSSDSVKPFEYIDFANVGYASIIFPS</sequence>
<dbReference type="Proteomes" id="UP001151518">
    <property type="component" value="Unassembled WGS sequence"/>
</dbReference>
<evidence type="ECO:0000313" key="2">
    <source>
        <dbReference type="Proteomes" id="UP001151518"/>
    </source>
</evidence>
<accession>A0A9W8KZB2</accession>